<feature type="transmembrane region" description="Helical" evidence="1">
    <location>
        <begin position="20"/>
        <end position="41"/>
    </location>
</feature>
<protein>
    <recommendedName>
        <fullName evidence="4">Prepilin-type N-terminal cleavage/methylation domain-containing protein</fullName>
    </recommendedName>
</protein>
<keyword evidence="1" id="KW-0812">Transmembrane</keyword>
<evidence type="ECO:0008006" key="4">
    <source>
        <dbReference type="Google" id="ProtNLM"/>
    </source>
</evidence>
<keyword evidence="1" id="KW-0472">Membrane</keyword>
<name>A0A0B5QT86_CLOBE</name>
<proteinExistence type="predicted"/>
<dbReference type="KEGG" id="cbei:LF65_04722"/>
<dbReference type="OrthoDB" id="1938233at2"/>
<dbReference type="Pfam" id="PF07963">
    <property type="entry name" value="N_methyl"/>
    <property type="match status" value="1"/>
</dbReference>
<dbReference type="STRING" id="1520.LF65_04722"/>
<reference evidence="3" key="1">
    <citation type="submission" date="2014-12" db="EMBL/GenBank/DDBJ databases">
        <title>Genome sequence of Clostridium beijerinckii strain 59B.</title>
        <authorList>
            <person name="Little G.T."/>
            <person name="Minton N.P."/>
        </authorList>
    </citation>
    <scope>NUCLEOTIDE SEQUENCE [LARGE SCALE GENOMIC DNA]</scope>
    <source>
        <strain evidence="3">59B</strain>
    </source>
</reference>
<organism evidence="2 3">
    <name type="scientific">Clostridium beijerinckii</name>
    <name type="common">Clostridium MP</name>
    <dbReference type="NCBI Taxonomy" id="1520"/>
    <lineage>
        <taxon>Bacteria</taxon>
        <taxon>Bacillati</taxon>
        <taxon>Bacillota</taxon>
        <taxon>Clostridia</taxon>
        <taxon>Eubacteriales</taxon>
        <taxon>Clostridiaceae</taxon>
        <taxon>Clostridium</taxon>
    </lineage>
</organism>
<dbReference type="NCBIfam" id="TIGR02532">
    <property type="entry name" value="IV_pilin_GFxxxE"/>
    <property type="match status" value="1"/>
</dbReference>
<evidence type="ECO:0000256" key="1">
    <source>
        <dbReference type="SAM" id="Phobius"/>
    </source>
</evidence>
<keyword evidence="1" id="KW-1133">Transmembrane helix</keyword>
<accession>A0A0B5QT86</accession>
<evidence type="ECO:0000313" key="3">
    <source>
        <dbReference type="Proteomes" id="UP000031866"/>
    </source>
</evidence>
<dbReference type="AlphaFoldDB" id="A0A0B5QT86"/>
<dbReference type="Proteomes" id="UP000031866">
    <property type="component" value="Chromosome"/>
</dbReference>
<dbReference type="EMBL" id="CP010086">
    <property type="protein sequence ID" value="AJH01253.2"/>
    <property type="molecule type" value="Genomic_DNA"/>
</dbReference>
<sequence>MKFVKIKLKKHRGFTLIEMIISLALFAILMTPIYSMVILTMKQNNDGGTKQAASLKGQELFEKIKSGDIVPVEDNSGNITAIKIGDKVIQVTSNKIIDDLGDGYKAKIEIQKNSSVNLNKETTTIRTNNFNVSLSGNNSPVKIKSDNENGELNYNNSDDTLELVINTKTGVNSKLLDIKDKYNNIILQDGCFNLNDTDNGNPIKLILNFDEYKVLNASNSNKLKNVDITVYNQDSMPLNLCLQKSNDLNVNIDTKLGNVRVYDNRTKSDSKLGGLYDIDIVVTQTIEGETKTIFTSRTSQNINQN</sequence>
<evidence type="ECO:0000313" key="2">
    <source>
        <dbReference type="EMBL" id="AJH01253.2"/>
    </source>
</evidence>
<dbReference type="InterPro" id="IPR012902">
    <property type="entry name" value="N_methyl_site"/>
</dbReference>
<gene>
    <name evidence="2" type="ORF">LF65_04722</name>
</gene>